<dbReference type="AlphaFoldDB" id="A0A6L2JTF1"/>
<protein>
    <submittedName>
        <fullName evidence="2">Uncharacterized protein</fullName>
    </submittedName>
</protein>
<organism evidence="2">
    <name type="scientific">Tanacetum cinerariifolium</name>
    <name type="common">Dalmatian daisy</name>
    <name type="synonym">Chrysanthemum cinerariifolium</name>
    <dbReference type="NCBI Taxonomy" id="118510"/>
    <lineage>
        <taxon>Eukaryota</taxon>
        <taxon>Viridiplantae</taxon>
        <taxon>Streptophyta</taxon>
        <taxon>Embryophyta</taxon>
        <taxon>Tracheophyta</taxon>
        <taxon>Spermatophyta</taxon>
        <taxon>Magnoliopsida</taxon>
        <taxon>eudicotyledons</taxon>
        <taxon>Gunneridae</taxon>
        <taxon>Pentapetalae</taxon>
        <taxon>asterids</taxon>
        <taxon>campanulids</taxon>
        <taxon>Asterales</taxon>
        <taxon>Asteraceae</taxon>
        <taxon>Asteroideae</taxon>
        <taxon>Anthemideae</taxon>
        <taxon>Anthemidinae</taxon>
        <taxon>Tanacetum</taxon>
    </lineage>
</organism>
<sequence length="93" mass="10304">MSALSNSLVVPNQSSYGSSLKSLDQSSKRLSAQSRVGNAQLRTSKRTLSIQARYSPPRTKPPIKALPWLDLSSSLEIIITIINIDYDIRESEK</sequence>
<evidence type="ECO:0000256" key="1">
    <source>
        <dbReference type="SAM" id="MobiDB-lite"/>
    </source>
</evidence>
<name>A0A6L2JTF1_TANCI</name>
<dbReference type="EMBL" id="BKCJ010001250">
    <property type="protein sequence ID" value="GEU40030.1"/>
    <property type="molecule type" value="Genomic_DNA"/>
</dbReference>
<gene>
    <name evidence="2" type="ORF">Tci_012008</name>
</gene>
<evidence type="ECO:0000313" key="2">
    <source>
        <dbReference type="EMBL" id="GEU40030.1"/>
    </source>
</evidence>
<feature type="region of interest" description="Disordered" evidence="1">
    <location>
        <begin position="1"/>
        <end position="22"/>
    </location>
</feature>
<accession>A0A6L2JTF1</accession>
<comment type="caution">
    <text evidence="2">The sequence shown here is derived from an EMBL/GenBank/DDBJ whole genome shotgun (WGS) entry which is preliminary data.</text>
</comment>
<proteinExistence type="predicted"/>
<reference evidence="2" key="1">
    <citation type="journal article" date="2019" name="Sci. Rep.">
        <title>Draft genome of Tanacetum cinerariifolium, the natural source of mosquito coil.</title>
        <authorList>
            <person name="Yamashiro T."/>
            <person name="Shiraishi A."/>
            <person name="Satake H."/>
            <person name="Nakayama K."/>
        </authorList>
    </citation>
    <scope>NUCLEOTIDE SEQUENCE</scope>
</reference>